<keyword evidence="1" id="KW-0378">Hydrolase</keyword>
<proteinExistence type="predicted"/>
<dbReference type="GO" id="GO:0008233">
    <property type="term" value="F:peptidase activity"/>
    <property type="evidence" value="ECO:0007669"/>
    <property type="project" value="UniProtKB-KW"/>
</dbReference>
<dbReference type="Proteomes" id="UP001432109">
    <property type="component" value="Segment"/>
</dbReference>
<gene>
    <name evidence="1" type="ORF">CF5_0084</name>
</gene>
<accession>A0AAX4J794</accession>
<protein>
    <submittedName>
        <fullName evidence="1">Head maturation protease</fullName>
    </submittedName>
</protein>
<evidence type="ECO:0000313" key="2">
    <source>
        <dbReference type="Proteomes" id="UP001432109"/>
    </source>
</evidence>
<name>A0AAX4J794_9CAUD</name>
<organism evidence="1 2">
    <name type="scientific">Staphylococcus phage CF5</name>
    <dbReference type="NCBI Taxonomy" id="3113739"/>
    <lineage>
        <taxon>Viruses</taxon>
        <taxon>Duplodnaviria</taxon>
        <taxon>Heunggongvirae</taxon>
        <taxon>Uroviricota</taxon>
        <taxon>Caudoviricetes</taxon>
        <taxon>Herelleviridae</taxon>
        <taxon>Twortvirinae</taxon>
        <taxon>Silviavirus</taxon>
    </lineage>
</organism>
<reference evidence="1" key="1">
    <citation type="submission" date="2023-12" db="EMBL/GenBank/DDBJ databases">
        <title>Isolation and Characterisation of Novel Lytic Bacteriophages for therapeutic applications in Prosthetic Joint Infections.</title>
        <authorList>
            <person name="Burton N."/>
            <person name="Melo L.D.R."/>
            <person name="Pearce B."/>
            <person name="Tadesse M.D."/>
            <person name="Vryonis E."/>
            <person name="Sagona A."/>
        </authorList>
    </citation>
    <scope>NUCLEOTIDE SEQUENCE</scope>
</reference>
<dbReference type="EMBL" id="PP034390">
    <property type="protein sequence ID" value="WRW34641.1"/>
    <property type="molecule type" value="Genomic_DNA"/>
</dbReference>
<evidence type="ECO:0000313" key="1">
    <source>
        <dbReference type="EMBL" id="WRW34641.1"/>
    </source>
</evidence>
<keyword evidence="1" id="KW-0645">Protease</keyword>
<sequence>MEEMKFNAFMNVDVLKSTETSTESKSNIIVRGMASTGSLDLANDIIDPKGIDISYFVDHGYVNDNHQKDKIIGYPTKNCKVTPEGLYVECELFRDNENVQKYMELADNLEKSNSGRKIGMSIEGSVRARNKNDNRVIESIFITGLALTPNPMNTTATIDTVIKSFLTGHGTSPETQEDAGALRREQLASSITNLAYVTKIKDLKEFNDVWNGAIEDLSKSNNMGYEESVVTLQLAKGLSRKDAELAVMDINKQKFE</sequence>
<dbReference type="GO" id="GO:0006508">
    <property type="term" value="P:proteolysis"/>
    <property type="evidence" value="ECO:0007669"/>
    <property type="project" value="UniProtKB-KW"/>
</dbReference>